<dbReference type="Gene3D" id="3.90.1150.10">
    <property type="entry name" value="Aspartate Aminotransferase, domain 1"/>
    <property type="match status" value="1"/>
</dbReference>
<protein>
    <submittedName>
        <fullName evidence="4">8-amino-7-oxononanoate synthase</fullName>
    </submittedName>
</protein>
<accession>A0A918ISI2</accession>
<dbReference type="GO" id="GO:0009102">
    <property type="term" value="P:biotin biosynthetic process"/>
    <property type="evidence" value="ECO:0007669"/>
    <property type="project" value="TreeGrafter"/>
</dbReference>
<dbReference type="InterPro" id="IPR015421">
    <property type="entry name" value="PyrdxlP-dep_Trfase_major"/>
</dbReference>
<evidence type="ECO:0000256" key="2">
    <source>
        <dbReference type="ARBA" id="ARBA00022679"/>
    </source>
</evidence>
<reference evidence="4" key="1">
    <citation type="journal article" date="2014" name="Int. J. Syst. Evol. Microbiol.">
        <title>Complete genome sequence of Corynebacterium casei LMG S-19264T (=DSM 44701T), isolated from a smear-ripened cheese.</title>
        <authorList>
            <consortium name="US DOE Joint Genome Institute (JGI-PGF)"/>
            <person name="Walter F."/>
            <person name="Albersmeier A."/>
            <person name="Kalinowski J."/>
            <person name="Ruckert C."/>
        </authorList>
    </citation>
    <scope>NUCLEOTIDE SEQUENCE</scope>
    <source>
        <strain evidence="4">KCTC 12113</strain>
    </source>
</reference>
<dbReference type="Proteomes" id="UP000634668">
    <property type="component" value="Unassembled WGS sequence"/>
</dbReference>
<evidence type="ECO:0000256" key="1">
    <source>
        <dbReference type="ARBA" id="ARBA00001933"/>
    </source>
</evidence>
<evidence type="ECO:0000313" key="4">
    <source>
        <dbReference type="EMBL" id="GGW30529.1"/>
    </source>
</evidence>
<reference evidence="4" key="2">
    <citation type="submission" date="2020-09" db="EMBL/GenBank/DDBJ databases">
        <authorList>
            <person name="Sun Q."/>
            <person name="Kim S."/>
        </authorList>
    </citation>
    <scope>NUCLEOTIDE SEQUENCE</scope>
    <source>
        <strain evidence="4">KCTC 12113</strain>
    </source>
</reference>
<comment type="cofactor">
    <cofactor evidence="1">
        <name>pyridoxal 5'-phosphate</name>
        <dbReference type="ChEBI" id="CHEBI:597326"/>
    </cofactor>
</comment>
<dbReference type="PANTHER" id="PTHR13693:SF100">
    <property type="entry name" value="8-AMINO-7-OXONONANOATE SYNTHASE"/>
    <property type="match status" value="1"/>
</dbReference>
<sequence>MNYYVDHFPGREIELNGEKFLYFGGTSYLGLQTDTVFQQLYISNILRYGTNYGASRKANLKLAVYEEAEGLLTQWVGTESSTTVSSGYLAGQLVRQALDSKEHKLFYAPNTHSALYVMQHGTRLKPFISFTALDIAIRDHLRKNKEVTPVVFLDAIDFSGYNYPDFVGLKKLPLEKIILVVDDSHGIGIVGDNGSGVYKSLQLLNPKELIICCSLGKGYGIQAGAIFGSNKRITQLTDTAFFGGASPAAPAAMASLTKGGEIFAEKRAILKDNIALFRANNNLEKFKWMDGHPSFSFRDASLTQYLEQHKIVVTSFKYPDEDSPLMSRIVLSAHHTKEDVLYLTHALNSYSQ</sequence>
<keyword evidence="3" id="KW-0663">Pyridoxal phosphate</keyword>
<name>A0A918ISI2_9FLAO</name>
<dbReference type="PANTHER" id="PTHR13693">
    <property type="entry name" value="CLASS II AMINOTRANSFERASE/8-AMINO-7-OXONONANOATE SYNTHASE"/>
    <property type="match status" value="1"/>
</dbReference>
<dbReference type="AlphaFoldDB" id="A0A918ISI2"/>
<dbReference type="RefSeq" id="WP_026812817.1">
    <property type="nucleotide sequence ID" value="NZ_BMWP01000008.1"/>
</dbReference>
<evidence type="ECO:0000256" key="3">
    <source>
        <dbReference type="ARBA" id="ARBA00022898"/>
    </source>
</evidence>
<dbReference type="InterPro" id="IPR015422">
    <property type="entry name" value="PyrdxlP-dep_Trfase_small"/>
</dbReference>
<dbReference type="GO" id="GO:0008710">
    <property type="term" value="F:8-amino-7-oxononanoate synthase activity"/>
    <property type="evidence" value="ECO:0007669"/>
    <property type="project" value="TreeGrafter"/>
</dbReference>
<evidence type="ECO:0000313" key="5">
    <source>
        <dbReference type="Proteomes" id="UP000634668"/>
    </source>
</evidence>
<dbReference type="EMBL" id="BMWP01000008">
    <property type="protein sequence ID" value="GGW30529.1"/>
    <property type="molecule type" value="Genomic_DNA"/>
</dbReference>
<keyword evidence="5" id="KW-1185">Reference proteome</keyword>
<dbReference type="Gene3D" id="3.40.640.10">
    <property type="entry name" value="Type I PLP-dependent aspartate aminotransferase-like (Major domain)"/>
    <property type="match status" value="1"/>
</dbReference>
<proteinExistence type="predicted"/>
<keyword evidence="2" id="KW-0808">Transferase</keyword>
<dbReference type="InterPro" id="IPR050087">
    <property type="entry name" value="AON_synthase_class-II"/>
</dbReference>
<gene>
    <name evidence="4" type="primary">bioF</name>
    <name evidence="4" type="ORF">GCM10007383_14680</name>
</gene>
<organism evidence="4 5">
    <name type="scientific">Arenibacter certesii</name>
    <dbReference type="NCBI Taxonomy" id="228955"/>
    <lineage>
        <taxon>Bacteria</taxon>
        <taxon>Pseudomonadati</taxon>
        <taxon>Bacteroidota</taxon>
        <taxon>Flavobacteriia</taxon>
        <taxon>Flavobacteriales</taxon>
        <taxon>Flavobacteriaceae</taxon>
        <taxon>Arenibacter</taxon>
    </lineage>
</organism>
<dbReference type="InterPro" id="IPR015424">
    <property type="entry name" value="PyrdxlP-dep_Trfase"/>
</dbReference>
<dbReference type="SUPFAM" id="SSF53383">
    <property type="entry name" value="PLP-dependent transferases"/>
    <property type="match status" value="1"/>
</dbReference>
<comment type="caution">
    <text evidence="4">The sequence shown here is derived from an EMBL/GenBank/DDBJ whole genome shotgun (WGS) entry which is preliminary data.</text>
</comment>